<feature type="domain" description="DUF2293" evidence="1">
    <location>
        <begin position="95"/>
        <end position="178"/>
    </location>
</feature>
<gene>
    <name evidence="2" type="ORF">K469DRAFT_603192</name>
</gene>
<dbReference type="AlphaFoldDB" id="A0A6A6DDC7"/>
<proteinExistence type="predicted"/>
<dbReference type="PANTHER" id="PTHR38113:SF2">
    <property type="entry name" value="DUF2293 DOMAIN-CONTAINING PROTEIN"/>
    <property type="match status" value="1"/>
</dbReference>
<sequence length="186" mass="21468">MARREVTVSSISPMPKGYAFLPKGNQYKTLHCRRLTHESGKTLFVVEENKKALGIRVPKHIFFTVQNLARETLATRRAATERRDATVIRQAEAELKALFPKIPKEEKECVLKRAFRKHSGRVGRTGQISMKRKVQLAVIAHIRHKHTEYDKLLREGLDREGARNMVRKKIQETLKDWGAKGGKRYI</sequence>
<dbReference type="Pfam" id="PF10056">
    <property type="entry name" value="DUF2293"/>
    <property type="match status" value="1"/>
</dbReference>
<evidence type="ECO:0000259" key="1">
    <source>
        <dbReference type="Pfam" id="PF10056"/>
    </source>
</evidence>
<keyword evidence="3" id="KW-1185">Reference proteome</keyword>
<dbReference type="InterPro" id="IPR018744">
    <property type="entry name" value="DUF2293"/>
</dbReference>
<protein>
    <recommendedName>
        <fullName evidence="1">DUF2293 domain-containing protein</fullName>
    </recommendedName>
</protein>
<dbReference type="PANTHER" id="PTHR38113">
    <property type="match status" value="1"/>
</dbReference>
<accession>A0A6A6DDC7</accession>
<dbReference type="EMBL" id="ML994688">
    <property type="protein sequence ID" value="KAF2177447.1"/>
    <property type="molecule type" value="Genomic_DNA"/>
</dbReference>
<reference evidence="2" key="1">
    <citation type="journal article" date="2020" name="Stud. Mycol.">
        <title>101 Dothideomycetes genomes: a test case for predicting lifestyles and emergence of pathogens.</title>
        <authorList>
            <person name="Haridas S."/>
            <person name="Albert R."/>
            <person name="Binder M."/>
            <person name="Bloem J."/>
            <person name="Labutti K."/>
            <person name="Salamov A."/>
            <person name="Andreopoulos B."/>
            <person name="Baker S."/>
            <person name="Barry K."/>
            <person name="Bills G."/>
            <person name="Bluhm B."/>
            <person name="Cannon C."/>
            <person name="Castanera R."/>
            <person name="Culley D."/>
            <person name="Daum C."/>
            <person name="Ezra D."/>
            <person name="Gonzalez J."/>
            <person name="Henrissat B."/>
            <person name="Kuo A."/>
            <person name="Liang C."/>
            <person name="Lipzen A."/>
            <person name="Lutzoni F."/>
            <person name="Magnuson J."/>
            <person name="Mondo S."/>
            <person name="Nolan M."/>
            <person name="Ohm R."/>
            <person name="Pangilinan J."/>
            <person name="Park H.-J."/>
            <person name="Ramirez L."/>
            <person name="Alfaro M."/>
            <person name="Sun H."/>
            <person name="Tritt A."/>
            <person name="Yoshinaga Y."/>
            <person name="Zwiers L.-H."/>
            <person name="Turgeon B."/>
            <person name="Goodwin S."/>
            <person name="Spatafora J."/>
            <person name="Crous P."/>
            <person name="Grigoriev I."/>
        </authorList>
    </citation>
    <scope>NUCLEOTIDE SEQUENCE</scope>
    <source>
        <strain evidence="2">CBS 207.26</strain>
    </source>
</reference>
<organism evidence="2 3">
    <name type="scientific">Zopfia rhizophila CBS 207.26</name>
    <dbReference type="NCBI Taxonomy" id="1314779"/>
    <lineage>
        <taxon>Eukaryota</taxon>
        <taxon>Fungi</taxon>
        <taxon>Dikarya</taxon>
        <taxon>Ascomycota</taxon>
        <taxon>Pezizomycotina</taxon>
        <taxon>Dothideomycetes</taxon>
        <taxon>Dothideomycetes incertae sedis</taxon>
        <taxon>Zopfiaceae</taxon>
        <taxon>Zopfia</taxon>
    </lineage>
</organism>
<evidence type="ECO:0000313" key="2">
    <source>
        <dbReference type="EMBL" id="KAF2177447.1"/>
    </source>
</evidence>
<dbReference type="Proteomes" id="UP000800200">
    <property type="component" value="Unassembled WGS sequence"/>
</dbReference>
<evidence type="ECO:0000313" key="3">
    <source>
        <dbReference type="Proteomes" id="UP000800200"/>
    </source>
</evidence>
<name>A0A6A6DDC7_9PEZI</name>
<dbReference type="OrthoDB" id="5381833at2759"/>